<organism evidence="2 3">
    <name type="scientific">Desulfonema ishimotonii</name>
    <dbReference type="NCBI Taxonomy" id="45657"/>
    <lineage>
        <taxon>Bacteria</taxon>
        <taxon>Pseudomonadati</taxon>
        <taxon>Thermodesulfobacteriota</taxon>
        <taxon>Desulfobacteria</taxon>
        <taxon>Desulfobacterales</taxon>
        <taxon>Desulfococcaceae</taxon>
        <taxon>Desulfonema</taxon>
    </lineage>
</organism>
<keyword evidence="1" id="KW-0472">Membrane</keyword>
<sequence>MDNHKPEAARIFWWIRQIFLTLTGCFFLIFGIQILIASYQLQDPFSFVMTFFASNLIILISAVMIFAFIYRMILTGRARH</sequence>
<name>A0A401FUU6_9BACT</name>
<dbReference type="EMBL" id="BEXT01000001">
    <property type="protein sequence ID" value="GBC60757.1"/>
    <property type="molecule type" value="Genomic_DNA"/>
</dbReference>
<dbReference type="AlphaFoldDB" id="A0A401FUU6"/>
<reference evidence="3" key="1">
    <citation type="submission" date="2017-11" db="EMBL/GenBank/DDBJ databases">
        <authorList>
            <person name="Watanabe M."/>
            <person name="Kojima H."/>
        </authorList>
    </citation>
    <scope>NUCLEOTIDE SEQUENCE [LARGE SCALE GENOMIC DNA]</scope>
    <source>
        <strain evidence="3">Tokyo 01</strain>
    </source>
</reference>
<accession>A0A401FUU6</accession>
<evidence type="ECO:0000313" key="2">
    <source>
        <dbReference type="EMBL" id="GBC60757.1"/>
    </source>
</evidence>
<comment type="caution">
    <text evidence="2">The sequence shown here is derived from an EMBL/GenBank/DDBJ whole genome shotgun (WGS) entry which is preliminary data.</text>
</comment>
<gene>
    <name evidence="2" type="ORF">DENIS_1716</name>
</gene>
<dbReference type="RefSeq" id="WP_231714442.1">
    <property type="nucleotide sequence ID" value="NZ_BEXT01000001.1"/>
</dbReference>
<dbReference type="Proteomes" id="UP000288096">
    <property type="component" value="Unassembled WGS sequence"/>
</dbReference>
<proteinExistence type="predicted"/>
<reference evidence="3" key="2">
    <citation type="submission" date="2019-01" db="EMBL/GenBank/DDBJ databases">
        <title>Genome sequence of Desulfonema ishimotonii strain Tokyo 01.</title>
        <authorList>
            <person name="Fukui M."/>
        </authorList>
    </citation>
    <scope>NUCLEOTIDE SEQUENCE [LARGE SCALE GENOMIC DNA]</scope>
    <source>
        <strain evidence="3">Tokyo 01</strain>
    </source>
</reference>
<feature type="transmembrane region" description="Helical" evidence="1">
    <location>
        <begin position="12"/>
        <end position="39"/>
    </location>
</feature>
<feature type="transmembrane region" description="Helical" evidence="1">
    <location>
        <begin position="45"/>
        <end position="70"/>
    </location>
</feature>
<protein>
    <submittedName>
        <fullName evidence="2">Uncharacterized protein</fullName>
    </submittedName>
</protein>
<evidence type="ECO:0000256" key="1">
    <source>
        <dbReference type="SAM" id="Phobius"/>
    </source>
</evidence>
<keyword evidence="3" id="KW-1185">Reference proteome</keyword>
<evidence type="ECO:0000313" key="3">
    <source>
        <dbReference type="Proteomes" id="UP000288096"/>
    </source>
</evidence>
<keyword evidence="1" id="KW-1133">Transmembrane helix</keyword>
<keyword evidence="1" id="KW-0812">Transmembrane</keyword>